<dbReference type="Gene3D" id="3.30.70.330">
    <property type="match status" value="1"/>
</dbReference>
<organism evidence="10 11">
    <name type="scientific">Gymnopilus junonius</name>
    <name type="common">Spectacular rustgill mushroom</name>
    <name type="synonym">Gymnopilus spectabilis subsp. junonius</name>
    <dbReference type="NCBI Taxonomy" id="109634"/>
    <lineage>
        <taxon>Eukaryota</taxon>
        <taxon>Fungi</taxon>
        <taxon>Dikarya</taxon>
        <taxon>Basidiomycota</taxon>
        <taxon>Agaricomycotina</taxon>
        <taxon>Agaricomycetes</taxon>
        <taxon>Agaricomycetidae</taxon>
        <taxon>Agaricales</taxon>
        <taxon>Agaricineae</taxon>
        <taxon>Hymenogastraceae</taxon>
        <taxon>Gymnopilus</taxon>
    </lineage>
</organism>
<feature type="compositionally biased region" description="Basic residues" evidence="8">
    <location>
        <begin position="527"/>
        <end position="539"/>
    </location>
</feature>
<feature type="domain" description="RRM" evidence="9">
    <location>
        <begin position="368"/>
        <end position="452"/>
    </location>
</feature>
<dbReference type="PANTHER" id="PTHR23236">
    <property type="entry name" value="EUKARYOTIC TRANSLATION INITIATION FACTOR 4B/4H"/>
    <property type="match status" value="1"/>
</dbReference>
<evidence type="ECO:0000256" key="8">
    <source>
        <dbReference type="SAM" id="MobiDB-lite"/>
    </source>
</evidence>
<feature type="region of interest" description="Disordered" evidence="8">
    <location>
        <begin position="489"/>
        <end position="539"/>
    </location>
</feature>
<gene>
    <name evidence="10" type="ORF">CPB84DRAFT_1775032</name>
</gene>
<feature type="compositionally biased region" description="Basic and acidic residues" evidence="8">
    <location>
        <begin position="231"/>
        <end position="259"/>
    </location>
</feature>
<feature type="compositionally biased region" description="Basic residues" evidence="8">
    <location>
        <begin position="89"/>
        <end position="101"/>
    </location>
</feature>
<dbReference type="OrthoDB" id="442677at2759"/>
<comment type="subcellular location">
    <subcellularLocation>
        <location evidence="2">Nucleus</location>
        <location evidence="2">Nucleolus</location>
    </subcellularLocation>
</comment>
<protein>
    <recommendedName>
        <fullName evidence="4">Nucleolar protein 12</fullName>
    </recommendedName>
</protein>
<dbReference type="GO" id="GO:0019843">
    <property type="term" value="F:rRNA binding"/>
    <property type="evidence" value="ECO:0007669"/>
    <property type="project" value="TreeGrafter"/>
</dbReference>
<dbReference type="EMBL" id="JADNYJ010000032">
    <property type="protein sequence ID" value="KAF8903172.1"/>
    <property type="molecule type" value="Genomic_DNA"/>
</dbReference>
<comment type="similarity">
    <text evidence="3">Belongs to the RRM RBM34 family.</text>
</comment>
<evidence type="ECO:0000259" key="9">
    <source>
        <dbReference type="PROSITE" id="PS50102"/>
    </source>
</evidence>
<dbReference type="PANTHER" id="PTHR23236:SF25">
    <property type="entry name" value="RNA-BINDING PROTEIN 34"/>
    <property type="match status" value="1"/>
</dbReference>
<comment type="caution">
    <text evidence="10">The sequence shown here is derived from an EMBL/GenBank/DDBJ whole genome shotgun (WGS) entry which is preliminary data.</text>
</comment>
<feature type="region of interest" description="Disordered" evidence="8">
    <location>
        <begin position="57"/>
        <end position="170"/>
    </location>
</feature>
<evidence type="ECO:0000256" key="2">
    <source>
        <dbReference type="ARBA" id="ARBA00004604"/>
    </source>
</evidence>
<keyword evidence="6" id="KW-0539">Nucleus</keyword>
<comment type="function">
    <text evidence="1">Involved in pre-25S rRNA processing.</text>
</comment>
<evidence type="ECO:0000256" key="6">
    <source>
        <dbReference type="ARBA" id="ARBA00023242"/>
    </source>
</evidence>
<sequence length="539" mass="60466">MSLTSLLLGKEAPVDKELDSLFQTPTAKVAISGPSKDIAVKKRKLEIEKETTIETLPKRSKSAVEELSKLASKPSVSKRSDRKPGNSNKTKKPSKPTKGKGKATQTDEDEDDEDLEHQYPNKTAPASEQRDEESNSDEEGDPSIMVHESVKESGKKARTAKSKYVPETETLEKKNLRTIFVGNLPLEVASKKFPLKKQLQRHILSFLPTAKIESIRFRSIPFQDGKSSKPSKKEPRQHEKERASVWRSRLDEKDEEGLKKDEERFLNPAQKKKIAFINQEFHSTADTVNAYIVFAHPPNTEGRPANLPPLPPTMDPYEASRAAADKCDGTLLMERMICVDLVEKDVTRSNDATDNTKHISKSGTDPRLSIFIGNLDFASKEEDLRVFFEGVGEPAQEADPQIKKPATWVTRLGKGFAYVQFLDRECVDELLALEESKLKFAKRKLRIQRCKTIPGFKEQVPIPNQKKKTSAPVAIPILKGDPNLGERLAGLSKDERKEVKSSDADRVARRLAKKKARMAMKPGIGKSKPKGKERKRVRS</sequence>
<evidence type="ECO:0000313" key="10">
    <source>
        <dbReference type="EMBL" id="KAF8903172.1"/>
    </source>
</evidence>
<evidence type="ECO:0000256" key="4">
    <source>
        <dbReference type="ARBA" id="ARBA00015520"/>
    </source>
</evidence>
<dbReference type="AlphaFoldDB" id="A0A9P5NQU3"/>
<dbReference type="InterPro" id="IPR012677">
    <property type="entry name" value="Nucleotide-bd_a/b_plait_sf"/>
</dbReference>
<evidence type="ECO:0000256" key="3">
    <source>
        <dbReference type="ARBA" id="ARBA00007077"/>
    </source>
</evidence>
<dbReference type="GO" id="GO:0000463">
    <property type="term" value="P:maturation of LSU-rRNA from tricistronic rRNA transcript (SSU-rRNA, 5.8S rRNA, LSU-rRNA)"/>
    <property type="evidence" value="ECO:0007669"/>
    <property type="project" value="TreeGrafter"/>
</dbReference>
<evidence type="ECO:0000256" key="1">
    <source>
        <dbReference type="ARBA" id="ARBA00002475"/>
    </source>
</evidence>
<dbReference type="SMART" id="SM00360">
    <property type="entry name" value="RRM"/>
    <property type="match status" value="1"/>
</dbReference>
<evidence type="ECO:0000256" key="5">
    <source>
        <dbReference type="ARBA" id="ARBA00022884"/>
    </source>
</evidence>
<feature type="compositionally biased region" description="Basic residues" evidence="8">
    <location>
        <begin position="509"/>
        <end position="518"/>
    </location>
</feature>
<feature type="compositionally biased region" description="Basic and acidic residues" evidence="8">
    <location>
        <begin position="492"/>
        <end position="508"/>
    </location>
</feature>
<dbReference type="PROSITE" id="PS50102">
    <property type="entry name" value="RRM"/>
    <property type="match status" value="1"/>
</dbReference>
<feature type="region of interest" description="Disordered" evidence="8">
    <location>
        <begin position="221"/>
        <end position="259"/>
    </location>
</feature>
<evidence type="ECO:0000256" key="7">
    <source>
        <dbReference type="PROSITE-ProRule" id="PRU00176"/>
    </source>
</evidence>
<dbReference type="InterPro" id="IPR035979">
    <property type="entry name" value="RBD_domain_sf"/>
</dbReference>
<reference evidence="10" key="1">
    <citation type="submission" date="2020-11" db="EMBL/GenBank/DDBJ databases">
        <authorList>
            <consortium name="DOE Joint Genome Institute"/>
            <person name="Ahrendt S."/>
            <person name="Riley R."/>
            <person name="Andreopoulos W."/>
            <person name="LaButti K."/>
            <person name="Pangilinan J."/>
            <person name="Ruiz-duenas F.J."/>
            <person name="Barrasa J.M."/>
            <person name="Sanchez-Garcia M."/>
            <person name="Camarero S."/>
            <person name="Miyauchi S."/>
            <person name="Serrano A."/>
            <person name="Linde D."/>
            <person name="Babiker R."/>
            <person name="Drula E."/>
            <person name="Ayuso-Fernandez I."/>
            <person name="Pacheco R."/>
            <person name="Padilla G."/>
            <person name="Ferreira P."/>
            <person name="Barriuso J."/>
            <person name="Kellner H."/>
            <person name="Castanera R."/>
            <person name="Alfaro M."/>
            <person name="Ramirez L."/>
            <person name="Pisabarro A.G."/>
            <person name="Kuo A."/>
            <person name="Tritt A."/>
            <person name="Lipzen A."/>
            <person name="He G."/>
            <person name="Yan M."/>
            <person name="Ng V."/>
            <person name="Cullen D."/>
            <person name="Martin F."/>
            <person name="Rosso M.-N."/>
            <person name="Henrissat B."/>
            <person name="Hibbett D."/>
            <person name="Martinez A.T."/>
            <person name="Grigoriev I.V."/>
        </authorList>
    </citation>
    <scope>NUCLEOTIDE SEQUENCE</scope>
    <source>
        <strain evidence="10">AH 44721</strain>
    </source>
</reference>
<dbReference type="GO" id="GO:0005730">
    <property type="term" value="C:nucleolus"/>
    <property type="evidence" value="ECO:0007669"/>
    <property type="project" value="UniProtKB-SubCell"/>
</dbReference>
<keyword evidence="5 7" id="KW-0694">RNA-binding</keyword>
<dbReference type="Proteomes" id="UP000724874">
    <property type="component" value="Unassembled WGS sequence"/>
</dbReference>
<feature type="compositionally biased region" description="Acidic residues" evidence="8">
    <location>
        <begin position="106"/>
        <end position="115"/>
    </location>
</feature>
<accession>A0A9P5NQU3</accession>
<dbReference type="InterPro" id="IPR000504">
    <property type="entry name" value="RRM_dom"/>
</dbReference>
<evidence type="ECO:0000313" key="11">
    <source>
        <dbReference type="Proteomes" id="UP000724874"/>
    </source>
</evidence>
<dbReference type="SUPFAM" id="SSF54928">
    <property type="entry name" value="RNA-binding domain, RBD"/>
    <property type="match status" value="1"/>
</dbReference>
<proteinExistence type="inferred from homology"/>
<keyword evidence="11" id="KW-1185">Reference proteome</keyword>
<name>A0A9P5NQU3_GYMJU</name>